<keyword evidence="7" id="KW-1185">Reference proteome</keyword>
<evidence type="ECO:0000259" key="5">
    <source>
        <dbReference type="PROSITE" id="PS52004"/>
    </source>
</evidence>
<reference evidence="7" key="1">
    <citation type="submission" date="2018-12" db="EMBL/GenBank/DDBJ databases">
        <title>Tengunoibacter tsumagoiensis gen. nov., sp. nov., Dictyobacter kobayashii sp. nov., D. alpinus sp. nov., and D. joshuensis sp. nov. and description of Dictyobacteraceae fam. nov. within the order Ktedonobacterales isolated from Tengu-no-mugimeshi.</title>
        <authorList>
            <person name="Wang C.M."/>
            <person name="Zheng Y."/>
            <person name="Sakai Y."/>
            <person name="Toyoda A."/>
            <person name="Minakuchi Y."/>
            <person name="Abe K."/>
            <person name="Yokota A."/>
            <person name="Yabe S."/>
        </authorList>
    </citation>
    <scope>NUCLEOTIDE SEQUENCE [LARGE SCALE GENOMIC DNA]</scope>
    <source>
        <strain evidence="7">S-27</strain>
    </source>
</reference>
<sequence length="406" mass="43647">MVISGLGVVAPNGIGQQAFWHATSNGISGINALCHEGEVPIRVAGTVRDFLVEDYVERKLALRTDRMTHFALAAIDEALRDARLQLEQEDAERVGAVIANTMGGVEFVLRQIESLYQRGPRFMSAYTAIAWLHVSNVGQTAIRHHIQGYCKTPVNDTVGGLDALGMAYRAIRRGTADIIIAGGCEAFLNPFILLVLAQQGQCVTNNDPMGYRPFDRRASGMILAEGAGICILEEYEHAIARGATIYGEIVGYEQTNDALGLQPPSQDGTRYARAIEQALLAGDVAMEEVAYLSLDGRAIPASDRGESEALRQVFGELLPQIPASVPRSMFGHSYAAAGAIDTITALLALKHGHIPPTLNCEELDPQHGLRLVRDQAYQLPERRGVALVGGRGAGGANVALALRKES</sequence>
<dbReference type="CDD" id="cd00834">
    <property type="entry name" value="KAS_I_II"/>
    <property type="match status" value="1"/>
</dbReference>
<proteinExistence type="inferred from homology"/>
<dbReference type="Gene3D" id="3.40.47.10">
    <property type="match status" value="2"/>
</dbReference>
<comment type="similarity">
    <text evidence="1 4">Belongs to the thiolase-like superfamily. Beta-ketoacyl-ACP synthases family.</text>
</comment>
<organism evidence="6 7">
    <name type="scientific">Dictyobacter aurantiacus</name>
    <dbReference type="NCBI Taxonomy" id="1936993"/>
    <lineage>
        <taxon>Bacteria</taxon>
        <taxon>Bacillati</taxon>
        <taxon>Chloroflexota</taxon>
        <taxon>Ktedonobacteria</taxon>
        <taxon>Ktedonobacterales</taxon>
        <taxon>Dictyobacteraceae</taxon>
        <taxon>Dictyobacter</taxon>
    </lineage>
</organism>
<keyword evidence="3" id="KW-0012">Acyltransferase</keyword>
<gene>
    <name evidence="6" type="primary">fabF</name>
    <name evidence="6" type="ORF">KDAU_31090</name>
</gene>
<dbReference type="InterPro" id="IPR000794">
    <property type="entry name" value="Beta-ketoacyl_synthase"/>
</dbReference>
<dbReference type="Pfam" id="PF00109">
    <property type="entry name" value="ketoacyl-synt"/>
    <property type="match status" value="1"/>
</dbReference>
<comment type="caution">
    <text evidence="6">The sequence shown here is derived from an EMBL/GenBank/DDBJ whole genome shotgun (WGS) entry which is preliminary data.</text>
</comment>
<evidence type="ECO:0000313" key="6">
    <source>
        <dbReference type="EMBL" id="GCE05780.1"/>
    </source>
</evidence>
<dbReference type="InterPro" id="IPR020841">
    <property type="entry name" value="PKS_Beta-ketoAc_synthase_dom"/>
</dbReference>
<evidence type="ECO:0000256" key="1">
    <source>
        <dbReference type="ARBA" id="ARBA00008467"/>
    </source>
</evidence>
<dbReference type="AlphaFoldDB" id="A0A401ZFV7"/>
<evidence type="ECO:0000256" key="4">
    <source>
        <dbReference type="RuleBase" id="RU003694"/>
    </source>
</evidence>
<keyword evidence="2 4" id="KW-0808">Transferase</keyword>
<evidence type="ECO:0000256" key="3">
    <source>
        <dbReference type="ARBA" id="ARBA00023315"/>
    </source>
</evidence>
<dbReference type="InterPro" id="IPR014030">
    <property type="entry name" value="Ketoacyl_synth_N"/>
</dbReference>
<dbReference type="PANTHER" id="PTHR11712">
    <property type="entry name" value="POLYKETIDE SYNTHASE-RELATED"/>
    <property type="match status" value="1"/>
</dbReference>
<evidence type="ECO:0000256" key="2">
    <source>
        <dbReference type="ARBA" id="ARBA00022679"/>
    </source>
</evidence>
<name>A0A401ZFV7_9CHLR</name>
<dbReference type="PANTHER" id="PTHR11712:SF322">
    <property type="entry name" value="POLYKETIDE BETA-KETOACYL SYNTHASE 2-RELATED"/>
    <property type="match status" value="1"/>
</dbReference>
<dbReference type="SUPFAM" id="SSF53901">
    <property type="entry name" value="Thiolase-like"/>
    <property type="match status" value="2"/>
</dbReference>
<dbReference type="EMBL" id="BIFQ01000001">
    <property type="protein sequence ID" value="GCE05780.1"/>
    <property type="molecule type" value="Genomic_DNA"/>
</dbReference>
<dbReference type="InterPro" id="IPR016039">
    <property type="entry name" value="Thiolase-like"/>
</dbReference>
<dbReference type="PROSITE" id="PS52004">
    <property type="entry name" value="KS3_2"/>
    <property type="match status" value="1"/>
</dbReference>
<accession>A0A401ZFV7</accession>
<dbReference type="Proteomes" id="UP000287224">
    <property type="component" value="Unassembled WGS sequence"/>
</dbReference>
<evidence type="ECO:0000313" key="7">
    <source>
        <dbReference type="Proteomes" id="UP000287224"/>
    </source>
</evidence>
<dbReference type="SMART" id="SM00825">
    <property type="entry name" value="PKS_KS"/>
    <property type="match status" value="1"/>
</dbReference>
<dbReference type="GO" id="GO:0006633">
    <property type="term" value="P:fatty acid biosynthetic process"/>
    <property type="evidence" value="ECO:0007669"/>
    <property type="project" value="TreeGrafter"/>
</dbReference>
<protein>
    <submittedName>
        <fullName evidence="6">3-oxoacyl-[acyl-carrier-protein] synthase 2</fullName>
    </submittedName>
</protein>
<dbReference type="Pfam" id="PF02801">
    <property type="entry name" value="Ketoacyl-synt_C"/>
    <property type="match status" value="1"/>
</dbReference>
<dbReference type="InterPro" id="IPR014031">
    <property type="entry name" value="Ketoacyl_synth_C"/>
</dbReference>
<feature type="domain" description="Ketosynthase family 3 (KS3)" evidence="5">
    <location>
        <begin position="1"/>
        <end position="404"/>
    </location>
</feature>
<dbReference type="GO" id="GO:0004315">
    <property type="term" value="F:3-oxoacyl-[acyl-carrier-protein] synthase activity"/>
    <property type="evidence" value="ECO:0007669"/>
    <property type="project" value="TreeGrafter"/>
</dbReference>